<dbReference type="Gene3D" id="1.20.920.60">
    <property type="match status" value="1"/>
</dbReference>
<evidence type="ECO:0000313" key="2">
    <source>
        <dbReference type="EMBL" id="JAG05630.1"/>
    </source>
</evidence>
<dbReference type="PANTHER" id="PTHR45703:SF36">
    <property type="entry name" value="DYNEIN HEAVY CHAIN, CYTOPLASMIC"/>
    <property type="match status" value="1"/>
</dbReference>
<reference evidence="2" key="1">
    <citation type="journal article" date="2014" name="PLoS ONE">
        <title>Transcriptome-Based Identification of ABC Transporters in the Western Tarnished Plant Bug Lygus hesperus.</title>
        <authorList>
            <person name="Hull J.J."/>
            <person name="Chaney K."/>
            <person name="Geib S.M."/>
            <person name="Fabrick J.A."/>
            <person name="Brent C.S."/>
            <person name="Walsh D."/>
            <person name="Lavine L.C."/>
        </authorList>
    </citation>
    <scope>NUCLEOTIDE SEQUENCE</scope>
</reference>
<dbReference type="AlphaFoldDB" id="A0A0A9WLC5"/>
<sequence length="140" mass="15778">MEKVKIEQGKAEDVRKKCAAEESVASSIQGEADGIRAECQTELNKALPILKAAEDALAELRPDDIREVRSFQKPAARVVLVLEAVLTLLGEKEVSWERAKLVMTRMDFIKDLQNYKKDGLTEKMIRSIQKYVNNSDFQPA</sequence>
<feature type="domain" description="Dynein heavy chain coiled coil stalk" evidence="1">
    <location>
        <begin position="4"/>
        <end position="139"/>
    </location>
</feature>
<dbReference type="GO" id="GO:0051959">
    <property type="term" value="F:dynein light intermediate chain binding"/>
    <property type="evidence" value="ECO:0007669"/>
    <property type="project" value="InterPro"/>
</dbReference>
<protein>
    <submittedName>
        <fullName evidence="2">Dynein heavy chain 6, axonemal</fullName>
    </submittedName>
</protein>
<dbReference type="GO" id="GO:0007018">
    <property type="term" value="P:microtubule-based movement"/>
    <property type="evidence" value="ECO:0007669"/>
    <property type="project" value="InterPro"/>
</dbReference>
<dbReference type="EMBL" id="GBHO01037974">
    <property type="protein sequence ID" value="JAG05630.1"/>
    <property type="molecule type" value="Transcribed_RNA"/>
</dbReference>
<name>A0A0A9WLC5_LYGHE</name>
<dbReference type="InterPro" id="IPR026983">
    <property type="entry name" value="DHC"/>
</dbReference>
<gene>
    <name evidence="2" type="primary">DNAH6_6</name>
    <name evidence="2" type="ORF">CM83_37046</name>
</gene>
<dbReference type="GO" id="GO:0030286">
    <property type="term" value="C:dynein complex"/>
    <property type="evidence" value="ECO:0007669"/>
    <property type="project" value="InterPro"/>
</dbReference>
<reference evidence="2" key="2">
    <citation type="submission" date="2014-07" db="EMBL/GenBank/DDBJ databases">
        <authorList>
            <person name="Hull J."/>
        </authorList>
    </citation>
    <scope>NUCLEOTIDE SEQUENCE</scope>
</reference>
<dbReference type="GO" id="GO:0045505">
    <property type="term" value="F:dynein intermediate chain binding"/>
    <property type="evidence" value="ECO:0007669"/>
    <property type="project" value="InterPro"/>
</dbReference>
<dbReference type="PANTHER" id="PTHR45703">
    <property type="entry name" value="DYNEIN HEAVY CHAIN"/>
    <property type="match status" value="1"/>
</dbReference>
<dbReference type="InterPro" id="IPR024743">
    <property type="entry name" value="Dynein_HC_stalk"/>
</dbReference>
<accession>A0A0A9WLC5</accession>
<dbReference type="Pfam" id="PF12777">
    <property type="entry name" value="MT"/>
    <property type="match status" value="1"/>
</dbReference>
<proteinExistence type="predicted"/>
<organism evidence="2">
    <name type="scientific">Lygus hesperus</name>
    <name type="common">Western plant bug</name>
    <dbReference type="NCBI Taxonomy" id="30085"/>
    <lineage>
        <taxon>Eukaryota</taxon>
        <taxon>Metazoa</taxon>
        <taxon>Ecdysozoa</taxon>
        <taxon>Arthropoda</taxon>
        <taxon>Hexapoda</taxon>
        <taxon>Insecta</taxon>
        <taxon>Pterygota</taxon>
        <taxon>Neoptera</taxon>
        <taxon>Paraneoptera</taxon>
        <taxon>Hemiptera</taxon>
        <taxon>Heteroptera</taxon>
        <taxon>Panheteroptera</taxon>
        <taxon>Cimicomorpha</taxon>
        <taxon>Miridae</taxon>
        <taxon>Mirini</taxon>
        <taxon>Lygus</taxon>
    </lineage>
</organism>
<evidence type="ECO:0000259" key="1">
    <source>
        <dbReference type="Pfam" id="PF12777"/>
    </source>
</evidence>